<protein>
    <submittedName>
        <fullName evidence="1">Uncharacterized protein</fullName>
    </submittedName>
</protein>
<sequence length="121" mass="12272">MLLPVLLFGAVLQQPPTAELPSPPPAPVPVAAEAVPLDGEQLDASRGGQGEVFILTEQTLGAVNGSQMQAGTIGSGQIFLDGGAFSNFDGVGNFVLNTGHQNNIQSAINLSIVLGAPLSQP</sequence>
<dbReference type="RefSeq" id="WP_099622221.1">
    <property type="nucleotide sequence ID" value="NZ_CP024201.1"/>
</dbReference>
<reference evidence="1 2" key="1">
    <citation type="submission" date="2017-10" db="EMBL/GenBank/DDBJ databases">
        <title>Genome sequence of Caulobacter mirabilis FWC38.</title>
        <authorList>
            <person name="Fiebig A."/>
            <person name="Crosson S."/>
        </authorList>
    </citation>
    <scope>NUCLEOTIDE SEQUENCE [LARGE SCALE GENOMIC DNA]</scope>
    <source>
        <strain evidence="1 2">FWC 38</strain>
    </source>
</reference>
<dbReference type="OrthoDB" id="7449537at2"/>
<keyword evidence="2" id="KW-1185">Reference proteome</keyword>
<proteinExistence type="predicted"/>
<gene>
    <name evidence="1" type="ORF">CSW64_11395</name>
</gene>
<name>A0A2D2AY74_9CAUL</name>
<dbReference type="EMBL" id="CP024201">
    <property type="protein sequence ID" value="ATQ42970.1"/>
    <property type="molecule type" value="Genomic_DNA"/>
</dbReference>
<dbReference type="KEGG" id="cmb:CSW64_11395"/>
<evidence type="ECO:0000313" key="2">
    <source>
        <dbReference type="Proteomes" id="UP000228945"/>
    </source>
</evidence>
<dbReference type="AlphaFoldDB" id="A0A2D2AY74"/>
<accession>A0A2D2AY74</accession>
<dbReference type="Proteomes" id="UP000228945">
    <property type="component" value="Chromosome"/>
</dbReference>
<evidence type="ECO:0000313" key="1">
    <source>
        <dbReference type="EMBL" id="ATQ42970.1"/>
    </source>
</evidence>
<organism evidence="1 2">
    <name type="scientific">Caulobacter mirabilis</name>
    <dbReference type="NCBI Taxonomy" id="69666"/>
    <lineage>
        <taxon>Bacteria</taxon>
        <taxon>Pseudomonadati</taxon>
        <taxon>Pseudomonadota</taxon>
        <taxon>Alphaproteobacteria</taxon>
        <taxon>Caulobacterales</taxon>
        <taxon>Caulobacteraceae</taxon>
        <taxon>Caulobacter</taxon>
    </lineage>
</organism>